<organism evidence="5 6">
    <name type="scientific">Apiospora marii</name>
    <dbReference type="NCBI Taxonomy" id="335849"/>
    <lineage>
        <taxon>Eukaryota</taxon>
        <taxon>Fungi</taxon>
        <taxon>Dikarya</taxon>
        <taxon>Ascomycota</taxon>
        <taxon>Pezizomycotina</taxon>
        <taxon>Sordariomycetes</taxon>
        <taxon>Xylariomycetidae</taxon>
        <taxon>Amphisphaeriales</taxon>
        <taxon>Apiosporaceae</taxon>
        <taxon>Apiospora</taxon>
    </lineage>
</organism>
<dbReference type="PROSITE" id="PS00962">
    <property type="entry name" value="RIBOSOMAL_S2_1"/>
    <property type="match status" value="1"/>
</dbReference>
<feature type="region of interest" description="Disordered" evidence="4">
    <location>
        <begin position="375"/>
        <end position="422"/>
    </location>
</feature>
<evidence type="ECO:0000256" key="2">
    <source>
        <dbReference type="ARBA" id="ARBA00022980"/>
    </source>
</evidence>
<dbReference type="PANTHER" id="PTHR12534">
    <property type="entry name" value="30S RIBOSOMAL PROTEIN S2 PROKARYOTIC AND ORGANELLAR"/>
    <property type="match status" value="1"/>
</dbReference>
<dbReference type="PRINTS" id="PR00395">
    <property type="entry name" value="RIBOSOMALS2"/>
</dbReference>
<reference evidence="5 6" key="1">
    <citation type="submission" date="2023-01" db="EMBL/GenBank/DDBJ databases">
        <title>Analysis of 21 Apiospora genomes using comparative genomics revels a genus with tremendous synthesis potential of carbohydrate active enzymes and secondary metabolites.</title>
        <authorList>
            <person name="Sorensen T."/>
        </authorList>
    </citation>
    <scope>NUCLEOTIDE SEQUENCE [LARGE SCALE GENOMIC DNA]</scope>
    <source>
        <strain evidence="5 6">CBS 20057</strain>
    </source>
</reference>
<evidence type="ECO:0000256" key="1">
    <source>
        <dbReference type="ARBA" id="ARBA00006242"/>
    </source>
</evidence>
<dbReference type="Proteomes" id="UP001396898">
    <property type="component" value="Unassembled WGS sequence"/>
</dbReference>
<keyword evidence="2" id="KW-0689">Ribosomal protein</keyword>
<dbReference type="Gene3D" id="3.40.50.10490">
    <property type="entry name" value="Glucose-6-phosphate isomerase like protein, domain 1"/>
    <property type="match status" value="1"/>
</dbReference>
<evidence type="ECO:0000256" key="4">
    <source>
        <dbReference type="SAM" id="MobiDB-lite"/>
    </source>
</evidence>
<dbReference type="InterPro" id="IPR005706">
    <property type="entry name" value="Ribosomal_uS2_bac/mit/plastid"/>
</dbReference>
<dbReference type="InterPro" id="IPR023591">
    <property type="entry name" value="Ribosomal_uS2_flav_dom_sf"/>
</dbReference>
<dbReference type="EMBL" id="JAQQWI010000004">
    <property type="protein sequence ID" value="KAK8036397.1"/>
    <property type="molecule type" value="Genomic_DNA"/>
</dbReference>
<protein>
    <submittedName>
        <fullName evidence="5">Ribosomal protein S2- flavodoxin-like domain-containing protein</fullName>
    </submittedName>
</protein>
<dbReference type="PANTHER" id="PTHR12534:SF0">
    <property type="entry name" value="SMALL RIBOSOMAL SUBUNIT PROTEIN US2M"/>
    <property type="match status" value="1"/>
</dbReference>
<name>A0ABR1SQC7_9PEZI</name>
<comment type="caution">
    <text evidence="5">The sequence shown here is derived from an EMBL/GenBank/DDBJ whole genome shotgun (WGS) entry which is preliminary data.</text>
</comment>
<proteinExistence type="inferred from homology"/>
<dbReference type="HAMAP" id="MF_00291_B">
    <property type="entry name" value="Ribosomal_uS2_B"/>
    <property type="match status" value="1"/>
</dbReference>
<dbReference type="NCBIfam" id="TIGR01011">
    <property type="entry name" value="rpsB_bact"/>
    <property type="match status" value="1"/>
</dbReference>
<evidence type="ECO:0000256" key="3">
    <source>
        <dbReference type="ARBA" id="ARBA00023274"/>
    </source>
</evidence>
<dbReference type="InterPro" id="IPR001865">
    <property type="entry name" value="Ribosomal_uS2"/>
</dbReference>
<sequence length="454" mass="49814">MIIREFGVRQGKLPAAQAIADANPRHSRKALAAAAPLRRGPQQCLRALSTETSGTPVATADPAVESALQTNPENPSPVPSLFARVAKPTRRRPVEPDTTKADWETAQQLRRNLLPVGTKVEHRYGPADVFRNPPGPKDVTLELLMASQAHMGHHASVWNPANARYIYGIREGIHIISLEQTAAHLRRAARVVEEVAYHGGLILFVGTRPGQTQIVTQAARLSKACHLFTKWTPGTITNSDKILPGIPVEIVDELDRPVGPAFNQHLMDRRALVPDLVVCLNPLENFTMLRECSQANVPTIGIIDTNTEPTWVTYAIPANDDSLRCLAVIGSVLGRAGEAGQKRRMEDAKNGKVTWETPSEIKQFIEIQQKRARWTKRAAEEEEAAANKANGGPNQSSTPRSSDRSYGRTPSTNKDGTPIFHADEAMAELQAEVDVINAEDDVSPQLRNMMRNLD</sequence>
<comment type="similarity">
    <text evidence="1">Belongs to the universal ribosomal protein uS2 family.</text>
</comment>
<accession>A0ABR1SQC7</accession>
<dbReference type="InterPro" id="IPR018130">
    <property type="entry name" value="Ribosomal_uS2_CS"/>
</dbReference>
<keyword evidence="3" id="KW-0687">Ribonucleoprotein</keyword>
<keyword evidence="6" id="KW-1185">Reference proteome</keyword>
<dbReference type="SUPFAM" id="SSF52313">
    <property type="entry name" value="Ribosomal protein S2"/>
    <property type="match status" value="1"/>
</dbReference>
<gene>
    <name evidence="5" type="ORF">PG991_001534</name>
</gene>
<dbReference type="Pfam" id="PF00318">
    <property type="entry name" value="Ribosomal_S2"/>
    <property type="match status" value="2"/>
</dbReference>
<evidence type="ECO:0000313" key="5">
    <source>
        <dbReference type="EMBL" id="KAK8036397.1"/>
    </source>
</evidence>
<dbReference type="CDD" id="cd01425">
    <property type="entry name" value="RPS2"/>
    <property type="match status" value="1"/>
</dbReference>
<evidence type="ECO:0000313" key="6">
    <source>
        <dbReference type="Proteomes" id="UP001396898"/>
    </source>
</evidence>